<dbReference type="Proteomes" id="UP001060085">
    <property type="component" value="Linkage Group LG04"/>
</dbReference>
<gene>
    <name evidence="1" type="ORF">M9H77_18527</name>
</gene>
<evidence type="ECO:0000313" key="2">
    <source>
        <dbReference type="Proteomes" id="UP001060085"/>
    </source>
</evidence>
<keyword evidence="2" id="KW-1185">Reference proteome</keyword>
<dbReference type="EMBL" id="CM044704">
    <property type="protein sequence ID" value="KAI5668674.1"/>
    <property type="molecule type" value="Genomic_DNA"/>
</dbReference>
<sequence length="126" mass="13438">MAGEQPIRPKRFLALGHDDQTLTPLVRTRYSFSGSLSTATSFATPATPVIRSSMKDIDERIEEGYEGEHNAEGIGSSRSDLEVVGVTPGTGLRTGLEEEPDFDEVTKVLIGDAGVSGQKLTGSIQT</sequence>
<organism evidence="1 2">
    <name type="scientific">Catharanthus roseus</name>
    <name type="common">Madagascar periwinkle</name>
    <name type="synonym">Vinca rosea</name>
    <dbReference type="NCBI Taxonomy" id="4058"/>
    <lineage>
        <taxon>Eukaryota</taxon>
        <taxon>Viridiplantae</taxon>
        <taxon>Streptophyta</taxon>
        <taxon>Embryophyta</taxon>
        <taxon>Tracheophyta</taxon>
        <taxon>Spermatophyta</taxon>
        <taxon>Magnoliopsida</taxon>
        <taxon>eudicotyledons</taxon>
        <taxon>Gunneridae</taxon>
        <taxon>Pentapetalae</taxon>
        <taxon>asterids</taxon>
        <taxon>lamiids</taxon>
        <taxon>Gentianales</taxon>
        <taxon>Apocynaceae</taxon>
        <taxon>Rauvolfioideae</taxon>
        <taxon>Vinceae</taxon>
        <taxon>Catharanthinae</taxon>
        <taxon>Catharanthus</taxon>
    </lineage>
</organism>
<protein>
    <submittedName>
        <fullName evidence="1">Uncharacterized protein</fullName>
    </submittedName>
</protein>
<evidence type="ECO:0000313" key="1">
    <source>
        <dbReference type="EMBL" id="KAI5668674.1"/>
    </source>
</evidence>
<proteinExistence type="predicted"/>
<accession>A0ACC0B7P6</accession>
<reference evidence="2" key="1">
    <citation type="journal article" date="2023" name="Nat. Plants">
        <title>Single-cell RNA sequencing provides a high-resolution roadmap for understanding the multicellular compartmentation of specialized metabolism.</title>
        <authorList>
            <person name="Sun S."/>
            <person name="Shen X."/>
            <person name="Li Y."/>
            <person name="Li Y."/>
            <person name="Wang S."/>
            <person name="Li R."/>
            <person name="Zhang H."/>
            <person name="Shen G."/>
            <person name="Guo B."/>
            <person name="Wei J."/>
            <person name="Xu J."/>
            <person name="St-Pierre B."/>
            <person name="Chen S."/>
            <person name="Sun C."/>
        </authorList>
    </citation>
    <scope>NUCLEOTIDE SEQUENCE [LARGE SCALE GENOMIC DNA]</scope>
</reference>
<name>A0ACC0B7P6_CATRO</name>
<comment type="caution">
    <text evidence="1">The sequence shown here is derived from an EMBL/GenBank/DDBJ whole genome shotgun (WGS) entry which is preliminary data.</text>
</comment>